<evidence type="ECO:0000313" key="3">
    <source>
        <dbReference type="Proteomes" id="UP000053669"/>
    </source>
</evidence>
<evidence type="ECO:0000256" key="1">
    <source>
        <dbReference type="SAM" id="MobiDB-lite"/>
    </source>
</evidence>
<sequence>MTGAVVDALAHPAAGIGAEEVAASMRVHNARAAEHAGATPRTHADVTRFFDDTELLDPGVVQLPEWRPEADSGPGALPMSCGVGRKPL</sequence>
<proteinExistence type="predicted"/>
<dbReference type="InterPro" id="IPR029063">
    <property type="entry name" value="SAM-dependent_MTases_sf"/>
</dbReference>
<dbReference type="Gene3D" id="3.40.50.150">
    <property type="entry name" value="Vaccinia Virus protein VP39"/>
    <property type="match status" value="1"/>
</dbReference>
<dbReference type="InterPro" id="IPR006764">
    <property type="entry name" value="SAM_dep_MeTrfase_SAV2177_type"/>
</dbReference>
<dbReference type="STRING" id="58343.AQJ46_04000"/>
<dbReference type="AlphaFoldDB" id="A0A124I0K9"/>
<reference evidence="2 3" key="1">
    <citation type="submission" date="2015-10" db="EMBL/GenBank/DDBJ databases">
        <title>Draft genome sequence of Streptomyces canus DSM 40017, type strain for the species Streptomyces canus.</title>
        <authorList>
            <person name="Ruckert C."/>
            <person name="Winkler A."/>
            <person name="Kalinowski J."/>
            <person name="Kampfer P."/>
            <person name="Glaeser S."/>
        </authorList>
    </citation>
    <scope>NUCLEOTIDE SEQUENCE [LARGE SCALE GENOMIC DNA]</scope>
    <source>
        <strain evidence="2 3">DSM 40017</strain>
    </source>
</reference>
<dbReference type="Pfam" id="PF04672">
    <property type="entry name" value="Methyltransf_19"/>
    <property type="match status" value="1"/>
</dbReference>
<accession>A0A124I0K9</accession>
<dbReference type="Proteomes" id="UP000053669">
    <property type="component" value="Unassembled WGS sequence"/>
</dbReference>
<organism evidence="2 3">
    <name type="scientific">Streptomyces canus</name>
    <dbReference type="NCBI Taxonomy" id="58343"/>
    <lineage>
        <taxon>Bacteria</taxon>
        <taxon>Bacillati</taxon>
        <taxon>Actinomycetota</taxon>
        <taxon>Actinomycetes</taxon>
        <taxon>Kitasatosporales</taxon>
        <taxon>Streptomycetaceae</taxon>
        <taxon>Streptomyces</taxon>
        <taxon>Streptomyces aurantiacus group</taxon>
    </lineage>
</organism>
<comment type="caution">
    <text evidence="2">The sequence shown here is derived from an EMBL/GenBank/DDBJ whole genome shotgun (WGS) entry which is preliminary data.</text>
</comment>
<name>A0A124I0K9_9ACTN</name>
<evidence type="ECO:0000313" key="2">
    <source>
        <dbReference type="EMBL" id="KUN74701.1"/>
    </source>
</evidence>
<dbReference type="EMBL" id="LMWU01000001">
    <property type="protein sequence ID" value="KUN74701.1"/>
    <property type="molecule type" value="Genomic_DNA"/>
</dbReference>
<feature type="region of interest" description="Disordered" evidence="1">
    <location>
        <begin position="65"/>
        <end position="88"/>
    </location>
</feature>
<gene>
    <name evidence="2" type="ORF">AQJ46_04000</name>
</gene>
<protein>
    <submittedName>
        <fullName evidence="2">Uncharacterized protein</fullName>
    </submittedName>
</protein>